<organism evidence="1 2">
    <name type="scientific">Linderina macrospora</name>
    <dbReference type="NCBI Taxonomy" id="4868"/>
    <lineage>
        <taxon>Eukaryota</taxon>
        <taxon>Fungi</taxon>
        <taxon>Fungi incertae sedis</taxon>
        <taxon>Zoopagomycota</taxon>
        <taxon>Kickxellomycotina</taxon>
        <taxon>Kickxellomycetes</taxon>
        <taxon>Kickxellales</taxon>
        <taxon>Kickxellaceae</taxon>
        <taxon>Linderina</taxon>
    </lineage>
</organism>
<evidence type="ECO:0000313" key="1">
    <source>
        <dbReference type="EMBL" id="KAJ1950963.1"/>
    </source>
</evidence>
<dbReference type="EMBL" id="JANBPW010000084">
    <property type="protein sequence ID" value="KAJ1950963.1"/>
    <property type="molecule type" value="Genomic_DNA"/>
</dbReference>
<dbReference type="Proteomes" id="UP001150603">
    <property type="component" value="Unassembled WGS sequence"/>
</dbReference>
<sequence length="149" mass="17233">MPNVLVSGVYPSPISTPTIQDSIYDLTLVKDTQEDKALREALRLLTPTRPDFRVADYSESFNWSEISLEYTRQLSEFAHLPKRDEDSTPWYAVVFRSKRRKDCNNVDLFDADRDAYNEAFKHTGGALLVYWYTDLDADYNCLATCVWTS</sequence>
<proteinExistence type="predicted"/>
<feature type="non-terminal residue" evidence="1">
    <location>
        <position position="149"/>
    </location>
</feature>
<name>A0ACC1JGV7_9FUNG</name>
<protein>
    <submittedName>
        <fullName evidence="1">Uncharacterized protein</fullName>
    </submittedName>
</protein>
<comment type="caution">
    <text evidence="1">The sequence shown here is derived from an EMBL/GenBank/DDBJ whole genome shotgun (WGS) entry which is preliminary data.</text>
</comment>
<evidence type="ECO:0000313" key="2">
    <source>
        <dbReference type="Proteomes" id="UP001150603"/>
    </source>
</evidence>
<accession>A0ACC1JGV7</accession>
<reference evidence="1" key="1">
    <citation type="submission" date="2022-07" db="EMBL/GenBank/DDBJ databases">
        <title>Phylogenomic reconstructions and comparative analyses of Kickxellomycotina fungi.</title>
        <authorList>
            <person name="Reynolds N.K."/>
            <person name="Stajich J.E."/>
            <person name="Barry K."/>
            <person name="Grigoriev I.V."/>
            <person name="Crous P."/>
            <person name="Smith M.E."/>
        </authorList>
    </citation>
    <scope>NUCLEOTIDE SEQUENCE</scope>
    <source>
        <strain evidence="1">NRRL 5244</strain>
    </source>
</reference>
<gene>
    <name evidence="1" type="ORF">FBU59_000427</name>
</gene>
<keyword evidence="2" id="KW-1185">Reference proteome</keyword>